<evidence type="ECO:0000256" key="2">
    <source>
        <dbReference type="ARBA" id="ARBA00023235"/>
    </source>
</evidence>
<keyword evidence="4" id="KW-1185">Reference proteome</keyword>
<evidence type="ECO:0000313" key="4">
    <source>
        <dbReference type="Proteomes" id="UP000054279"/>
    </source>
</evidence>
<dbReference type="GO" id="GO:0016853">
    <property type="term" value="F:isomerase activity"/>
    <property type="evidence" value="ECO:0007669"/>
    <property type="project" value="UniProtKB-KW"/>
</dbReference>
<dbReference type="Pfam" id="PF04303">
    <property type="entry name" value="PrpF"/>
    <property type="match status" value="1"/>
</dbReference>
<name>A0A0C9VMV9_SPHS4</name>
<dbReference type="AlphaFoldDB" id="A0A0C9VMV9"/>
<dbReference type="InterPro" id="IPR007400">
    <property type="entry name" value="PrpF-like"/>
</dbReference>
<comment type="similarity">
    <text evidence="1">Belongs to the PrpF family.</text>
</comment>
<dbReference type="HOGENOM" id="CLU_026443_0_0_1"/>
<dbReference type="SUPFAM" id="SSF54506">
    <property type="entry name" value="Diaminopimelate epimerase-like"/>
    <property type="match status" value="2"/>
</dbReference>
<reference evidence="3 4" key="1">
    <citation type="submission" date="2014-06" db="EMBL/GenBank/DDBJ databases">
        <title>Evolutionary Origins and Diversification of the Mycorrhizal Mutualists.</title>
        <authorList>
            <consortium name="DOE Joint Genome Institute"/>
            <consortium name="Mycorrhizal Genomics Consortium"/>
            <person name="Kohler A."/>
            <person name="Kuo A."/>
            <person name="Nagy L.G."/>
            <person name="Floudas D."/>
            <person name="Copeland A."/>
            <person name="Barry K.W."/>
            <person name="Cichocki N."/>
            <person name="Veneault-Fourrey C."/>
            <person name="LaButti K."/>
            <person name="Lindquist E.A."/>
            <person name="Lipzen A."/>
            <person name="Lundell T."/>
            <person name="Morin E."/>
            <person name="Murat C."/>
            <person name="Riley R."/>
            <person name="Ohm R."/>
            <person name="Sun H."/>
            <person name="Tunlid A."/>
            <person name="Henrissat B."/>
            <person name="Grigoriev I.V."/>
            <person name="Hibbett D.S."/>
            <person name="Martin F."/>
        </authorList>
    </citation>
    <scope>NUCLEOTIDE SEQUENCE [LARGE SCALE GENOMIC DNA]</scope>
    <source>
        <strain evidence="3 4">SS14</strain>
    </source>
</reference>
<protein>
    <recommendedName>
        <fullName evidence="5">DUF453-domain-containing protein</fullName>
    </recommendedName>
</protein>
<dbReference type="PANTHER" id="PTHR43709:SF2">
    <property type="entry name" value="DUF453 DOMAIN PROTEIN (AFU_ORTHOLOGUE AFUA_6G00360)"/>
    <property type="match status" value="1"/>
</dbReference>
<keyword evidence="2" id="KW-0413">Isomerase</keyword>
<gene>
    <name evidence="3" type="ORF">M422DRAFT_32891</name>
</gene>
<dbReference type="OrthoDB" id="10267539at2759"/>
<organism evidence="3 4">
    <name type="scientific">Sphaerobolus stellatus (strain SS14)</name>
    <dbReference type="NCBI Taxonomy" id="990650"/>
    <lineage>
        <taxon>Eukaryota</taxon>
        <taxon>Fungi</taxon>
        <taxon>Dikarya</taxon>
        <taxon>Basidiomycota</taxon>
        <taxon>Agaricomycotina</taxon>
        <taxon>Agaricomycetes</taxon>
        <taxon>Phallomycetidae</taxon>
        <taxon>Geastrales</taxon>
        <taxon>Sphaerobolaceae</taxon>
        <taxon>Sphaerobolus</taxon>
    </lineage>
</organism>
<evidence type="ECO:0008006" key="5">
    <source>
        <dbReference type="Google" id="ProtNLM"/>
    </source>
</evidence>
<evidence type="ECO:0000256" key="1">
    <source>
        <dbReference type="ARBA" id="ARBA00007673"/>
    </source>
</evidence>
<accession>A0A0C9VMV9</accession>
<evidence type="ECO:0000313" key="3">
    <source>
        <dbReference type="EMBL" id="KIJ39031.1"/>
    </source>
</evidence>
<sequence>MLSSFLSVSRPSITRHLGCPSYRRKLSKSSTTNPLPATFIRGGTSKGIFINAAHLPPSRAEWPNIFLGIMGSPDPEHGRQLNGMGGGVSSLSKIMVVGPPSPDRAAQGIDAEYTFAQVGIRDSEIDYSGNCGNLSSVVGVFAVDEGICSAQQSVSPITWGTLGTVRLWNTNTNKVIHTTFPLTGSSQPKLDTEEVSIAGVPGQASKIVLDFVNPAGARTGKLLPTGTATHQASVKLETGETLECTISLVDATNPTVFVSSQDIFGTEHLPSETLYKDEALLRKIESIRRAGAEAMGLDPSAQAQPKIAVLGVPSQEPTPDGIPVDIDVQAMSMGVLHRAVPMTLGLCLGVAASVEGSIANRISAQARSNRFKPDAERAQQGLVRLRHPSGIVDVGAEFGPDGTVKSAKVIRTGRRLMKGDVWW</sequence>
<dbReference type="Gene3D" id="3.10.310.10">
    <property type="entry name" value="Diaminopimelate Epimerase, Chain A, domain 1"/>
    <property type="match status" value="2"/>
</dbReference>
<dbReference type="PANTHER" id="PTHR43709">
    <property type="entry name" value="ACONITATE ISOMERASE-RELATED"/>
    <property type="match status" value="1"/>
</dbReference>
<dbReference type="EMBL" id="KN837155">
    <property type="protein sequence ID" value="KIJ39031.1"/>
    <property type="molecule type" value="Genomic_DNA"/>
</dbReference>
<proteinExistence type="inferred from homology"/>
<dbReference type="Proteomes" id="UP000054279">
    <property type="component" value="Unassembled WGS sequence"/>
</dbReference>